<dbReference type="PRINTS" id="PR01415">
    <property type="entry name" value="ANKYRIN"/>
</dbReference>
<keyword evidence="2 3" id="KW-0040">ANK repeat</keyword>
<evidence type="ECO:0000256" key="3">
    <source>
        <dbReference type="PROSITE-ProRule" id="PRU00023"/>
    </source>
</evidence>
<evidence type="ECO:0000256" key="2">
    <source>
        <dbReference type="ARBA" id="ARBA00023043"/>
    </source>
</evidence>
<keyword evidence="5" id="KW-1185">Reference proteome</keyword>
<dbReference type="InterPro" id="IPR036770">
    <property type="entry name" value="Ankyrin_rpt-contain_sf"/>
</dbReference>
<evidence type="ECO:0000313" key="5">
    <source>
        <dbReference type="Proteomes" id="UP000796880"/>
    </source>
</evidence>
<dbReference type="Pfam" id="PF00023">
    <property type="entry name" value="Ank"/>
    <property type="match status" value="1"/>
</dbReference>
<dbReference type="OrthoDB" id="20872at2759"/>
<dbReference type="PROSITE" id="PS50088">
    <property type="entry name" value="ANK_REPEAT"/>
    <property type="match status" value="1"/>
</dbReference>
<dbReference type="AlphaFoldDB" id="A0A8K0MTU8"/>
<name>A0A8K0MTU8_9ROSA</name>
<dbReference type="SMART" id="SM00248">
    <property type="entry name" value="ANK"/>
    <property type="match status" value="1"/>
</dbReference>
<dbReference type="InterPro" id="IPR051637">
    <property type="entry name" value="Ank_repeat_dom-contain_49"/>
</dbReference>
<dbReference type="PANTHER" id="PTHR24180">
    <property type="entry name" value="CYCLIN-DEPENDENT KINASE INHIBITOR 2C-RELATED"/>
    <property type="match status" value="1"/>
</dbReference>
<keyword evidence="1" id="KW-0677">Repeat</keyword>
<evidence type="ECO:0008006" key="6">
    <source>
        <dbReference type="Google" id="ProtNLM"/>
    </source>
</evidence>
<proteinExistence type="predicted"/>
<reference evidence="4" key="1">
    <citation type="submission" date="2020-03" db="EMBL/GenBank/DDBJ databases">
        <title>A high-quality chromosome-level genome assembly of a woody plant with both climbing and erect habits, Rhamnella rubrinervis.</title>
        <authorList>
            <person name="Lu Z."/>
            <person name="Yang Y."/>
            <person name="Zhu X."/>
            <person name="Sun Y."/>
        </authorList>
    </citation>
    <scope>NUCLEOTIDE SEQUENCE</scope>
    <source>
        <strain evidence="4">BYM</strain>
        <tissue evidence="4">Leaf</tissue>
    </source>
</reference>
<dbReference type="Gene3D" id="1.25.40.20">
    <property type="entry name" value="Ankyrin repeat-containing domain"/>
    <property type="match status" value="1"/>
</dbReference>
<dbReference type="Proteomes" id="UP000796880">
    <property type="component" value="Unassembled WGS sequence"/>
</dbReference>
<evidence type="ECO:0000313" key="4">
    <source>
        <dbReference type="EMBL" id="KAF3457898.1"/>
    </source>
</evidence>
<dbReference type="EMBL" id="VOIH02000001">
    <property type="protein sequence ID" value="KAF3457898.1"/>
    <property type="molecule type" value="Genomic_DNA"/>
</dbReference>
<protein>
    <recommendedName>
        <fullName evidence="6">Ankyrin repeat protein</fullName>
    </recommendedName>
</protein>
<evidence type="ECO:0000256" key="1">
    <source>
        <dbReference type="ARBA" id="ARBA00022737"/>
    </source>
</evidence>
<gene>
    <name evidence="4" type="ORF">FNV43_RR02558</name>
</gene>
<accession>A0A8K0MTU8</accession>
<sequence>MLGADVNLKNNGGHTALHYAASKGQLKIAEALIAHGAKLNLKDKVALLLIRRGANVDVEDKEGYTVLGRAADDFRPILFTRLFAHAYSHQQSLPRGGINVVFLLSSQFNCFQKDPKKRKKRKRVEASTLTLIPIAGFGFDSFISLI</sequence>
<organism evidence="4 5">
    <name type="scientific">Rhamnella rubrinervis</name>
    <dbReference type="NCBI Taxonomy" id="2594499"/>
    <lineage>
        <taxon>Eukaryota</taxon>
        <taxon>Viridiplantae</taxon>
        <taxon>Streptophyta</taxon>
        <taxon>Embryophyta</taxon>
        <taxon>Tracheophyta</taxon>
        <taxon>Spermatophyta</taxon>
        <taxon>Magnoliopsida</taxon>
        <taxon>eudicotyledons</taxon>
        <taxon>Gunneridae</taxon>
        <taxon>Pentapetalae</taxon>
        <taxon>rosids</taxon>
        <taxon>fabids</taxon>
        <taxon>Rosales</taxon>
        <taxon>Rhamnaceae</taxon>
        <taxon>rhamnoid group</taxon>
        <taxon>Rhamneae</taxon>
        <taxon>Rhamnella</taxon>
    </lineage>
</organism>
<dbReference type="PANTHER" id="PTHR24180:SF45">
    <property type="entry name" value="POLY [ADP-RIBOSE] POLYMERASE TANKYRASE"/>
    <property type="match status" value="1"/>
</dbReference>
<dbReference type="PROSITE" id="PS50297">
    <property type="entry name" value="ANK_REP_REGION"/>
    <property type="match status" value="1"/>
</dbReference>
<comment type="caution">
    <text evidence="4">The sequence shown here is derived from an EMBL/GenBank/DDBJ whole genome shotgun (WGS) entry which is preliminary data.</text>
</comment>
<dbReference type="InterPro" id="IPR002110">
    <property type="entry name" value="Ankyrin_rpt"/>
</dbReference>
<dbReference type="SUPFAM" id="SSF48403">
    <property type="entry name" value="Ankyrin repeat"/>
    <property type="match status" value="1"/>
</dbReference>
<feature type="repeat" description="ANK" evidence="3">
    <location>
        <begin position="12"/>
        <end position="44"/>
    </location>
</feature>